<dbReference type="EMBL" id="KZ857530">
    <property type="protein sequence ID" value="RDX40945.1"/>
    <property type="molecule type" value="Genomic_DNA"/>
</dbReference>
<protein>
    <recommendedName>
        <fullName evidence="3">DASH complex subunit DAD2</fullName>
    </recommendedName>
</protein>
<keyword evidence="2" id="KW-1185">Reference proteome</keyword>
<reference evidence="1 2" key="1">
    <citation type="journal article" date="2018" name="Biotechnol. Biofuels">
        <title>Integrative visual omics of the white-rot fungus Polyporus brumalis exposes the biotechnological potential of its oxidative enzymes for delignifying raw plant biomass.</title>
        <authorList>
            <person name="Miyauchi S."/>
            <person name="Rancon A."/>
            <person name="Drula E."/>
            <person name="Hage H."/>
            <person name="Chaduli D."/>
            <person name="Favel A."/>
            <person name="Grisel S."/>
            <person name="Henrissat B."/>
            <person name="Herpoel-Gimbert I."/>
            <person name="Ruiz-Duenas F.J."/>
            <person name="Chevret D."/>
            <person name="Hainaut M."/>
            <person name="Lin J."/>
            <person name="Wang M."/>
            <person name="Pangilinan J."/>
            <person name="Lipzen A."/>
            <person name="Lesage-Meessen L."/>
            <person name="Navarro D."/>
            <person name="Riley R."/>
            <person name="Grigoriev I.V."/>
            <person name="Zhou S."/>
            <person name="Raouche S."/>
            <person name="Rosso M.N."/>
        </authorList>
    </citation>
    <scope>NUCLEOTIDE SEQUENCE [LARGE SCALE GENOMIC DNA]</scope>
    <source>
        <strain evidence="1 2">BRFM 1820</strain>
    </source>
</reference>
<dbReference type="Proteomes" id="UP000256964">
    <property type="component" value="Unassembled WGS sequence"/>
</dbReference>
<organism evidence="1 2">
    <name type="scientific">Lentinus brumalis</name>
    <dbReference type="NCBI Taxonomy" id="2498619"/>
    <lineage>
        <taxon>Eukaryota</taxon>
        <taxon>Fungi</taxon>
        <taxon>Dikarya</taxon>
        <taxon>Basidiomycota</taxon>
        <taxon>Agaricomycotina</taxon>
        <taxon>Agaricomycetes</taxon>
        <taxon>Polyporales</taxon>
        <taxon>Polyporaceae</taxon>
        <taxon>Lentinus</taxon>
    </lineage>
</organism>
<dbReference type="AlphaFoldDB" id="A0A371CKY8"/>
<proteinExistence type="predicted"/>
<name>A0A371CKY8_9APHY</name>
<evidence type="ECO:0000313" key="2">
    <source>
        <dbReference type="Proteomes" id="UP000256964"/>
    </source>
</evidence>
<evidence type="ECO:0008006" key="3">
    <source>
        <dbReference type="Google" id="ProtNLM"/>
    </source>
</evidence>
<accession>A0A371CKY8</accession>
<feature type="non-terminal residue" evidence="1">
    <location>
        <position position="84"/>
    </location>
</feature>
<sequence>AVAALDRASAQFLKRIEDLGDNLDVMADAGIIHGQVLQQWSNMFRILNLFLSNREQRTEEEDASALTTGERLVRVPIDELRQTD</sequence>
<gene>
    <name evidence="1" type="ORF">OH76DRAFT_1365407</name>
</gene>
<evidence type="ECO:0000313" key="1">
    <source>
        <dbReference type="EMBL" id="RDX40945.1"/>
    </source>
</evidence>
<dbReference type="OrthoDB" id="3230169at2759"/>